<evidence type="ECO:0000313" key="1">
    <source>
        <dbReference type="EMBL" id="JAE37336.1"/>
    </source>
</evidence>
<dbReference type="EMBL" id="GBRH01160560">
    <property type="protein sequence ID" value="JAE37336.1"/>
    <property type="molecule type" value="Transcribed_RNA"/>
</dbReference>
<protein>
    <submittedName>
        <fullName evidence="1">Uncharacterized protein</fullName>
    </submittedName>
</protein>
<proteinExistence type="predicted"/>
<dbReference type="AlphaFoldDB" id="A0A0A9HR05"/>
<reference evidence="1" key="1">
    <citation type="submission" date="2014-09" db="EMBL/GenBank/DDBJ databases">
        <authorList>
            <person name="Magalhaes I.L.F."/>
            <person name="Oliveira U."/>
            <person name="Santos F.R."/>
            <person name="Vidigal T.H.D.A."/>
            <person name="Brescovit A.D."/>
            <person name="Santos A.J."/>
        </authorList>
    </citation>
    <scope>NUCLEOTIDE SEQUENCE</scope>
    <source>
        <tissue evidence="1">Shoot tissue taken approximately 20 cm above the soil surface</tissue>
    </source>
</reference>
<accession>A0A0A9HR05</accession>
<name>A0A0A9HR05_ARUDO</name>
<reference evidence="1" key="2">
    <citation type="journal article" date="2015" name="Data Brief">
        <title>Shoot transcriptome of the giant reed, Arundo donax.</title>
        <authorList>
            <person name="Barrero R.A."/>
            <person name="Guerrero F.D."/>
            <person name="Moolhuijzen P."/>
            <person name="Goolsby J.A."/>
            <person name="Tidwell J."/>
            <person name="Bellgard S.E."/>
            <person name="Bellgard M.I."/>
        </authorList>
    </citation>
    <scope>NUCLEOTIDE SEQUENCE</scope>
    <source>
        <tissue evidence="1">Shoot tissue taken approximately 20 cm above the soil surface</tissue>
    </source>
</reference>
<organism evidence="1">
    <name type="scientific">Arundo donax</name>
    <name type="common">Giant reed</name>
    <name type="synonym">Donax arundinaceus</name>
    <dbReference type="NCBI Taxonomy" id="35708"/>
    <lineage>
        <taxon>Eukaryota</taxon>
        <taxon>Viridiplantae</taxon>
        <taxon>Streptophyta</taxon>
        <taxon>Embryophyta</taxon>
        <taxon>Tracheophyta</taxon>
        <taxon>Spermatophyta</taxon>
        <taxon>Magnoliopsida</taxon>
        <taxon>Liliopsida</taxon>
        <taxon>Poales</taxon>
        <taxon>Poaceae</taxon>
        <taxon>PACMAD clade</taxon>
        <taxon>Arundinoideae</taxon>
        <taxon>Arundineae</taxon>
        <taxon>Arundo</taxon>
    </lineage>
</organism>
<sequence>MRIGVVVSVAGGGAGRHGEGLRLERLQLLLE</sequence>